<sequence length="285" mass="32455">MQRFRIRFQAACADNLMELHEWRDLQQTIFQERLNATDALAFVRPQAVNLLERTVMMARADGLLDPKTEEVFYRLQQLLQVPNTLLTRALTDLEELRAATHIRAGRVPTIQSALILDSGEIAHFETPATYRHVTATRSRNISGRLTLTSKQIHFVGPEGGWNIQFGKVLRIEELPNGVNLELGVKKGSGVYQVERSLLLAATLDALVRMHKRLMLLPQTEKASRHIPQDVRNQVWHHDQGKCRECGDSNYLEFDHIIPFSKGGASTFGNLQLLCRRCNLKKGDRL</sequence>
<dbReference type="AlphaFoldDB" id="A0A918BZF2"/>
<proteinExistence type="predicted"/>
<gene>
    <name evidence="2" type="ORF">GCM10008957_08350</name>
</gene>
<dbReference type="CDD" id="cd00085">
    <property type="entry name" value="HNHc"/>
    <property type="match status" value="1"/>
</dbReference>
<dbReference type="InterPro" id="IPR029024">
    <property type="entry name" value="TerB-like"/>
</dbReference>
<dbReference type="EMBL" id="BMQL01000003">
    <property type="protein sequence ID" value="GGQ98336.1"/>
    <property type="molecule type" value="Genomic_DNA"/>
</dbReference>
<evidence type="ECO:0000313" key="2">
    <source>
        <dbReference type="EMBL" id="GGQ98336.1"/>
    </source>
</evidence>
<dbReference type="InterPro" id="IPR052892">
    <property type="entry name" value="NA-targeting_endonuclease"/>
</dbReference>
<dbReference type="SMART" id="SM00507">
    <property type="entry name" value="HNHc"/>
    <property type="match status" value="1"/>
</dbReference>
<feature type="domain" description="HNH nuclease" evidence="1">
    <location>
        <begin position="229"/>
        <end position="279"/>
    </location>
</feature>
<comment type="caution">
    <text evidence="2">The sequence shown here is derived from an EMBL/GenBank/DDBJ whole genome shotgun (WGS) entry which is preliminary data.</text>
</comment>
<protein>
    <recommendedName>
        <fullName evidence="1">HNH nuclease domain-containing protein</fullName>
    </recommendedName>
</protein>
<dbReference type="InterPro" id="IPR003615">
    <property type="entry name" value="HNH_nuc"/>
</dbReference>
<organism evidence="2 3">
    <name type="scientific">Deinococcus ruber</name>
    <dbReference type="NCBI Taxonomy" id="1848197"/>
    <lineage>
        <taxon>Bacteria</taxon>
        <taxon>Thermotogati</taxon>
        <taxon>Deinococcota</taxon>
        <taxon>Deinococci</taxon>
        <taxon>Deinococcales</taxon>
        <taxon>Deinococcaceae</taxon>
        <taxon>Deinococcus</taxon>
    </lineage>
</organism>
<dbReference type="GO" id="GO:0008270">
    <property type="term" value="F:zinc ion binding"/>
    <property type="evidence" value="ECO:0007669"/>
    <property type="project" value="InterPro"/>
</dbReference>
<dbReference type="Gene3D" id="1.10.30.50">
    <property type="match status" value="1"/>
</dbReference>
<evidence type="ECO:0000313" key="3">
    <source>
        <dbReference type="Proteomes" id="UP000603865"/>
    </source>
</evidence>
<dbReference type="SUPFAM" id="SSF158682">
    <property type="entry name" value="TerB-like"/>
    <property type="match status" value="1"/>
</dbReference>
<dbReference type="GO" id="GO:0003676">
    <property type="term" value="F:nucleic acid binding"/>
    <property type="evidence" value="ECO:0007669"/>
    <property type="project" value="InterPro"/>
</dbReference>
<name>A0A918BZF2_9DEIO</name>
<keyword evidence="3" id="KW-1185">Reference proteome</keyword>
<dbReference type="Pfam" id="PF01844">
    <property type="entry name" value="HNH"/>
    <property type="match status" value="1"/>
</dbReference>
<dbReference type="Proteomes" id="UP000603865">
    <property type="component" value="Unassembled WGS sequence"/>
</dbReference>
<dbReference type="PANTHER" id="PTHR33877">
    <property type="entry name" value="SLL1193 PROTEIN"/>
    <property type="match status" value="1"/>
</dbReference>
<dbReference type="InterPro" id="IPR002711">
    <property type="entry name" value="HNH"/>
</dbReference>
<dbReference type="PANTHER" id="PTHR33877:SF1">
    <property type="entry name" value="TYPE IV METHYL-DIRECTED RESTRICTION ENZYME ECOKMCRA"/>
    <property type="match status" value="1"/>
</dbReference>
<dbReference type="GO" id="GO:0004519">
    <property type="term" value="F:endonuclease activity"/>
    <property type="evidence" value="ECO:0007669"/>
    <property type="project" value="InterPro"/>
</dbReference>
<reference evidence="2" key="1">
    <citation type="journal article" date="2014" name="Int. J. Syst. Evol. Microbiol.">
        <title>Complete genome sequence of Corynebacterium casei LMG S-19264T (=DSM 44701T), isolated from a smear-ripened cheese.</title>
        <authorList>
            <consortium name="US DOE Joint Genome Institute (JGI-PGF)"/>
            <person name="Walter F."/>
            <person name="Albersmeier A."/>
            <person name="Kalinowski J."/>
            <person name="Ruckert C."/>
        </authorList>
    </citation>
    <scope>NUCLEOTIDE SEQUENCE</scope>
    <source>
        <strain evidence="2">JCM 31311</strain>
    </source>
</reference>
<evidence type="ECO:0000259" key="1">
    <source>
        <dbReference type="SMART" id="SM00507"/>
    </source>
</evidence>
<reference evidence="2" key="2">
    <citation type="submission" date="2020-09" db="EMBL/GenBank/DDBJ databases">
        <authorList>
            <person name="Sun Q."/>
            <person name="Ohkuma M."/>
        </authorList>
    </citation>
    <scope>NUCLEOTIDE SEQUENCE</scope>
    <source>
        <strain evidence="2">JCM 31311</strain>
    </source>
</reference>
<accession>A0A918BZF2</accession>